<comment type="similarity">
    <text evidence="2">Belongs to the peptidase M14 family.</text>
</comment>
<comment type="cofactor">
    <cofactor evidence="1">
        <name>Zn(2+)</name>
        <dbReference type="ChEBI" id="CHEBI:29105"/>
    </cofactor>
</comment>
<dbReference type="GO" id="GO:0004181">
    <property type="term" value="F:metallocarboxypeptidase activity"/>
    <property type="evidence" value="ECO:0007669"/>
    <property type="project" value="InterPro"/>
</dbReference>
<gene>
    <name evidence="9" type="ORF">METZ01_LOCUS138426</name>
</gene>
<dbReference type="PROSITE" id="PS52035">
    <property type="entry name" value="PEPTIDASE_M14"/>
    <property type="match status" value="1"/>
</dbReference>
<dbReference type="InterPro" id="IPR018247">
    <property type="entry name" value="EF_Hand_1_Ca_BS"/>
</dbReference>
<accession>A0A381Z9N0</accession>
<name>A0A381Z9N0_9ZZZZ</name>
<dbReference type="InterPro" id="IPR036439">
    <property type="entry name" value="Dockerin_dom_sf"/>
</dbReference>
<dbReference type="CDD" id="cd14256">
    <property type="entry name" value="Dockerin_I"/>
    <property type="match status" value="1"/>
</dbReference>
<dbReference type="PANTHER" id="PTHR11705:SF143">
    <property type="entry name" value="SLL0236 PROTEIN"/>
    <property type="match status" value="1"/>
</dbReference>
<proteinExistence type="inferred from homology"/>
<dbReference type="PROSITE" id="PS51766">
    <property type="entry name" value="DOCKERIN"/>
    <property type="match status" value="1"/>
</dbReference>
<dbReference type="InterPro" id="IPR000834">
    <property type="entry name" value="Peptidase_M14"/>
</dbReference>
<dbReference type="InterPro" id="IPR008969">
    <property type="entry name" value="CarboxyPept-like_regulatory"/>
</dbReference>
<protein>
    <submittedName>
        <fullName evidence="9">Uncharacterized protein</fullName>
    </submittedName>
</protein>
<dbReference type="Gene3D" id="2.60.40.1120">
    <property type="entry name" value="Carboxypeptidase-like, regulatory domain"/>
    <property type="match status" value="1"/>
</dbReference>
<dbReference type="GO" id="GO:0005615">
    <property type="term" value="C:extracellular space"/>
    <property type="evidence" value="ECO:0007669"/>
    <property type="project" value="TreeGrafter"/>
</dbReference>
<dbReference type="Pfam" id="PF00246">
    <property type="entry name" value="Peptidase_M14"/>
    <property type="match status" value="1"/>
</dbReference>
<dbReference type="SUPFAM" id="SSF53187">
    <property type="entry name" value="Zn-dependent exopeptidases"/>
    <property type="match status" value="1"/>
</dbReference>
<sequence length="729" mass="82403">MNRYYLILSLLLTNYCLAANEYYTYDRIDDTLHAWQMTFGTNPHPSNDYGGFGIIYNLDTIGYSSQDNLPIYAVKLSAHADIKEAQPRVLILGQCHAEEIYGVEISMGIINQFLHPEQFQGNRTFLQKGLYFTEIWIVPTYNPEGLRVVHGYVEDGVEIQDVTYRKNKRDTDNNGIFDFVDGIGQDTDGVDLNRNYDFNWIFGDTLLQSCDPTVSDCSYNDDYDYYKGEYPESESETQAIVNLAREENFLLSIAYHSSRSGNVDKNVVYPWAWEGKSTIVESPGFDVISDLGDEIAELLGYSYSGGSKSRRGNAHDWLYRETGCIQYLVEVGYSDDATYGEGLLIELDHLDEVIESNMDAFFHLLMRAAGQFYHNEFLDQDFDGGNLVTGVVTDINTGLPILDAIINIPELEGEILKPRKTDSEGYYSRLLYPNQTYTLAASAYGYNTSDIINIINSASGPTNEDIQLSPSPIYDLTLNLQFPDDENTELQLIIQNSFISDTLSITSGEIINLPQDHYRLVFTALGYTPQVFDICLEADTEILVELSYEEVIWEANPSENWVLSNDDGEISIPLSNSTAGENLIIEINFRYELEWDYDYFIINYINGSDTTDIMRLTGDNYVYNTDYIPFTIPEEHENGSLSLYVDRDDSIDYRGIEIDYIKIMPGGQDTSGCFDSGDLNFDGALNILDIVAMANMILADEYAIIADLNEDGDVNILDIVNLVNLILYG</sequence>
<evidence type="ECO:0000256" key="5">
    <source>
        <dbReference type="ARBA" id="ARBA00022833"/>
    </source>
</evidence>
<dbReference type="Pfam" id="PF13620">
    <property type="entry name" value="CarboxypepD_reg"/>
    <property type="match status" value="1"/>
</dbReference>
<dbReference type="EMBL" id="UINC01020358">
    <property type="protein sequence ID" value="SVA85572.1"/>
    <property type="molecule type" value="Genomic_DNA"/>
</dbReference>
<dbReference type="GO" id="GO:0008270">
    <property type="term" value="F:zinc ion binding"/>
    <property type="evidence" value="ECO:0007669"/>
    <property type="project" value="InterPro"/>
</dbReference>
<dbReference type="SUPFAM" id="SSF63446">
    <property type="entry name" value="Type I dockerin domain"/>
    <property type="match status" value="1"/>
</dbReference>
<dbReference type="PANTHER" id="PTHR11705">
    <property type="entry name" value="PROTEASE FAMILY M14 CARBOXYPEPTIDASE A,B"/>
    <property type="match status" value="1"/>
</dbReference>
<evidence type="ECO:0000259" key="8">
    <source>
        <dbReference type="PROSITE" id="PS52035"/>
    </source>
</evidence>
<dbReference type="Gene3D" id="3.40.630.10">
    <property type="entry name" value="Zn peptidases"/>
    <property type="match status" value="1"/>
</dbReference>
<reference evidence="9" key="1">
    <citation type="submission" date="2018-05" db="EMBL/GenBank/DDBJ databases">
        <authorList>
            <person name="Lanie J.A."/>
            <person name="Ng W.-L."/>
            <person name="Kazmierczak K.M."/>
            <person name="Andrzejewski T.M."/>
            <person name="Davidsen T.M."/>
            <person name="Wayne K.J."/>
            <person name="Tettelin H."/>
            <person name="Glass J.I."/>
            <person name="Rusch D."/>
            <person name="Podicherti R."/>
            <person name="Tsui H.-C.T."/>
            <person name="Winkler M.E."/>
        </authorList>
    </citation>
    <scope>NUCLEOTIDE SEQUENCE</scope>
</reference>
<dbReference type="AlphaFoldDB" id="A0A381Z9N0"/>
<evidence type="ECO:0000256" key="1">
    <source>
        <dbReference type="ARBA" id="ARBA00001947"/>
    </source>
</evidence>
<evidence type="ECO:0000313" key="9">
    <source>
        <dbReference type="EMBL" id="SVA85572.1"/>
    </source>
</evidence>
<feature type="domain" description="Peptidase M14" evidence="8">
    <location>
        <begin position="21"/>
        <end position="368"/>
    </location>
</feature>
<dbReference type="InterPro" id="IPR016134">
    <property type="entry name" value="Dockerin_dom"/>
</dbReference>
<dbReference type="SMART" id="SM00631">
    <property type="entry name" value="Zn_pept"/>
    <property type="match status" value="1"/>
</dbReference>
<evidence type="ECO:0000256" key="4">
    <source>
        <dbReference type="ARBA" id="ARBA00022801"/>
    </source>
</evidence>
<evidence type="ECO:0000259" key="7">
    <source>
        <dbReference type="PROSITE" id="PS51766"/>
    </source>
</evidence>
<feature type="domain" description="Dockerin" evidence="7">
    <location>
        <begin position="672"/>
        <end position="729"/>
    </location>
</feature>
<keyword evidence="5" id="KW-0862">Zinc</keyword>
<dbReference type="GO" id="GO:0000272">
    <property type="term" value="P:polysaccharide catabolic process"/>
    <property type="evidence" value="ECO:0007669"/>
    <property type="project" value="InterPro"/>
</dbReference>
<evidence type="ECO:0000256" key="6">
    <source>
        <dbReference type="ARBA" id="ARBA00023049"/>
    </source>
</evidence>
<organism evidence="9">
    <name type="scientific">marine metagenome</name>
    <dbReference type="NCBI Taxonomy" id="408172"/>
    <lineage>
        <taxon>unclassified sequences</taxon>
        <taxon>metagenomes</taxon>
        <taxon>ecological metagenomes</taxon>
    </lineage>
</organism>
<evidence type="ECO:0000256" key="3">
    <source>
        <dbReference type="ARBA" id="ARBA00022670"/>
    </source>
</evidence>
<keyword evidence="3" id="KW-0645">Protease</keyword>
<keyword evidence="4" id="KW-0378">Hydrolase</keyword>
<dbReference type="SUPFAM" id="SSF49464">
    <property type="entry name" value="Carboxypeptidase regulatory domain-like"/>
    <property type="match status" value="1"/>
</dbReference>
<dbReference type="PROSITE" id="PS00018">
    <property type="entry name" value="EF_HAND_1"/>
    <property type="match status" value="1"/>
</dbReference>
<evidence type="ECO:0000256" key="2">
    <source>
        <dbReference type="ARBA" id="ARBA00005988"/>
    </source>
</evidence>
<dbReference type="GO" id="GO:0006508">
    <property type="term" value="P:proteolysis"/>
    <property type="evidence" value="ECO:0007669"/>
    <property type="project" value="UniProtKB-KW"/>
</dbReference>
<dbReference type="Gene3D" id="1.10.1330.10">
    <property type="entry name" value="Dockerin domain"/>
    <property type="match status" value="1"/>
</dbReference>
<keyword evidence="6" id="KW-0482">Metalloprotease</keyword>